<comment type="similarity">
    <text evidence="1">Belongs to the AB hydrolase superfamily. AB hydrolase 4 family.</text>
</comment>
<reference evidence="6" key="1">
    <citation type="journal article" date="2019" name="Int. J. Syst. Evol. Microbiol.">
        <title>The Global Catalogue of Microorganisms (GCM) 10K type strain sequencing project: providing services to taxonomists for standard genome sequencing and annotation.</title>
        <authorList>
            <consortium name="The Broad Institute Genomics Platform"/>
            <consortium name="The Broad Institute Genome Sequencing Center for Infectious Disease"/>
            <person name="Wu L."/>
            <person name="Ma J."/>
        </authorList>
    </citation>
    <scope>NUCLEOTIDE SEQUENCE [LARGE SCALE GENOMIC DNA]</scope>
    <source>
        <strain evidence="6">CCUG 60022</strain>
    </source>
</reference>
<organism evidence="5 6">
    <name type="scientific">Lutibacter aestuarii</name>
    <dbReference type="NCBI Taxonomy" id="861111"/>
    <lineage>
        <taxon>Bacteria</taxon>
        <taxon>Pseudomonadati</taxon>
        <taxon>Bacteroidota</taxon>
        <taxon>Flavobacteriia</taxon>
        <taxon>Flavobacteriales</taxon>
        <taxon>Flavobacteriaceae</taxon>
        <taxon>Lutibacter</taxon>
    </lineage>
</organism>
<dbReference type="PIRSF" id="PIRSF005211">
    <property type="entry name" value="Ab_hydro_YheT"/>
    <property type="match status" value="1"/>
</dbReference>
<dbReference type="Proteomes" id="UP001597032">
    <property type="component" value="Unassembled WGS sequence"/>
</dbReference>
<evidence type="ECO:0000256" key="1">
    <source>
        <dbReference type="ARBA" id="ARBA00010884"/>
    </source>
</evidence>
<dbReference type="PANTHER" id="PTHR10794">
    <property type="entry name" value="ABHYDROLASE DOMAIN-CONTAINING PROTEIN"/>
    <property type="match status" value="1"/>
</dbReference>
<evidence type="ECO:0000256" key="3">
    <source>
        <dbReference type="ARBA" id="ARBA00022801"/>
    </source>
</evidence>
<proteinExistence type="inferred from homology"/>
<dbReference type="PROSITE" id="PS01133">
    <property type="entry name" value="UPF0017"/>
    <property type="match status" value="1"/>
</dbReference>
<dbReference type="InterPro" id="IPR000073">
    <property type="entry name" value="AB_hydrolase_1"/>
</dbReference>
<keyword evidence="6" id="KW-1185">Reference proteome</keyword>
<name>A0ABW2Z884_9FLAO</name>
<sequence>MPIIKSSYTPPFYFKNTHFNTIYKTLFIKGQIAYRRERIPTPDNDFLDLDFSTVGSKTLVIALHGLEGSSQSKYIVSVVNYLNSKAIDCLAVNFRGCSGEDNLNLYSYNSGKTDDVNAIIHHVLNKYSYTNILLLGYSMGGNITLKYMGETHNIPSEIKGAVAISTPCNLEGSSLALSKWENRIYLKRFLRSLKSKSLQKLKKFPHNILNKEAILKANNFMEFDNAVTAPVFGFKNAQDYYAQSSSIHFIPTIQKPTLLINALDDTFLSENCYPFALANKHPYLSLETPTYGGHVGFNTALGKTKLYWSEHRIFEFIQHIIS</sequence>
<dbReference type="PANTHER" id="PTHR10794:SF94">
    <property type="entry name" value="ESTERASE YHET-RELATED"/>
    <property type="match status" value="1"/>
</dbReference>
<keyword evidence="3 5" id="KW-0378">Hydrolase</keyword>
<dbReference type="InterPro" id="IPR000952">
    <property type="entry name" value="AB_hydrolase_4_CS"/>
</dbReference>
<dbReference type="RefSeq" id="WP_386782416.1">
    <property type="nucleotide sequence ID" value="NZ_JBHTIC010000008.1"/>
</dbReference>
<dbReference type="GO" id="GO:0016787">
    <property type="term" value="F:hydrolase activity"/>
    <property type="evidence" value="ECO:0007669"/>
    <property type="project" value="UniProtKB-KW"/>
</dbReference>
<dbReference type="Pfam" id="PF00561">
    <property type="entry name" value="Abhydrolase_1"/>
    <property type="match status" value="1"/>
</dbReference>
<protein>
    <submittedName>
        <fullName evidence="5">YheT family hydrolase</fullName>
    </submittedName>
</protein>
<dbReference type="Gene3D" id="3.40.50.1820">
    <property type="entry name" value="alpha/beta hydrolase"/>
    <property type="match status" value="1"/>
</dbReference>
<dbReference type="SUPFAM" id="SSF53474">
    <property type="entry name" value="alpha/beta-Hydrolases"/>
    <property type="match status" value="1"/>
</dbReference>
<comment type="caution">
    <text evidence="5">The sequence shown here is derived from an EMBL/GenBank/DDBJ whole genome shotgun (WGS) entry which is preliminary data.</text>
</comment>
<dbReference type="EMBL" id="JBHTIC010000008">
    <property type="protein sequence ID" value="MFD0762141.1"/>
    <property type="molecule type" value="Genomic_DNA"/>
</dbReference>
<evidence type="ECO:0000259" key="4">
    <source>
        <dbReference type="Pfam" id="PF00561"/>
    </source>
</evidence>
<dbReference type="InterPro" id="IPR029058">
    <property type="entry name" value="AB_hydrolase_fold"/>
</dbReference>
<dbReference type="InterPro" id="IPR012020">
    <property type="entry name" value="ABHD4"/>
</dbReference>
<keyword evidence="2" id="KW-0719">Serine esterase</keyword>
<evidence type="ECO:0000313" key="6">
    <source>
        <dbReference type="Proteomes" id="UP001597032"/>
    </source>
</evidence>
<evidence type="ECO:0000256" key="2">
    <source>
        <dbReference type="ARBA" id="ARBA00022487"/>
    </source>
</evidence>
<feature type="domain" description="AB hydrolase-1" evidence="4">
    <location>
        <begin position="59"/>
        <end position="269"/>
    </location>
</feature>
<dbReference type="InterPro" id="IPR050960">
    <property type="entry name" value="AB_hydrolase_4_sf"/>
</dbReference>
<evidence type="ECO:0000313" key="5">
    <source>
        <dbReference type="EMBL" id="MFD0762141.1"/>
    </source>
</evidence>
<gene>
    <name evidence="5" type="ORF">ACFQZW_08610</name>
</gene>
<accession>A0ABW2Z884</accession>